<dbReference type="EMBL" id="WMEY01000002">
    <property type="protein sequence ID" value="MYL63337.1"/>
    <property type="molecule type" value="Genomic_DNA"/>
</dbReference>
<name>A0A845EXS6_9BACL</name>
<accession>A0A845EXS6</accession>
<evidence type="ECO:0000313" key="1">
    <source>
        <dbReference type="EMBL" id="MYL63337.1"/>
    </source>
</evidence>
<reference evidence="1 2" key="1">
    <citation type="submission" date="2019-11" db="EMBL/GenBank/DDBJ databases">
        <title>Genome sequences of 17 halophilic strains isolated from different environments.</title>
        <authorList>
            <person name="Furrow R.E."/>
        </authorList>
    </citation>
    <scope>NUCLEOTIDE SEQUENCE [LARGE SCALE GENOMIC DNA]</scope>
    <source>
        <strain evidence="1 2">22506_14_FS</strain>
    </source>
</reference>
<dbReference type="Proteomes" id="UP000447833">
    <property type="component" value="Unassembled WGS sequence"/>
</dbReference>
<comment type="caution">
    <text evidence="1">The sequence shown here is derived from an EMBL/GenBank/DDBJ whole genome shotgun (WGS) entry which is preliminary data.</text>
</comment>
<proteinExistence type="predicted"/>
<gene>
    <name evidence="1" type="ORF">GLW07_08200</name>
</gene>
<dbReference type="RefSeq" id="WP_160918955.1">
    <property type="nucleotide sequence ID" value="NZ_WMEY01000002.1"/>
</dbReference>
<organism evidence="1 2">
    <name type="scientific">Guptibacillus hwajinpoensis</name>
    <dbReference type="NCBI Taxonomy" id="208199"/>
    <lineage>
        <taxon>Bacteria</taxon>
        <taxon>Bacillati</taxon>
        <taxon>Bacillota</taxon>
        <taxon>Bacilli</taxon>
        <taxon>Bacillales</taxon>
        <taxon>Guptibacillaceae</taxon>
        <taxon>Guptibacillus</taxon>
    </lineage>
</organism>
<evidence type="ECO:0000313" key="2">
    <source>
        <dbReference type="Proteomes" id="UP000447833"/>
    </source>
</evidence>
<dbReference type="AlphaFoldDB" id="A0A845EXS6"/>
<protein>
    <submittedName>
        <fullName evidence="1">Uncharacterized protein</fullName>
    </submittedName>
</protein>
<sequence length="71" mass="8218">MINKLKTKSLLGNEDLDFNRRLGMPVEVFCPKLKDTVAFGKIEMFGEDELSINGNNFQIEQYLFFGCPEQR</sequence>